<comment type="caution">
    <text evidence="2">The sequence shown here is derived from an EMBL/GenBank/DDBJ whole genome shotgun (WGS) entry which is preliminary data.</text>
</comment>
<dbReference type="OrthoDB" id="7437848at2759"/>
<proteinExistence type="predicted"/>
<dbReference type="Proteomes" id="UP000838756">
    <property type="component" value="Unassembled WGS sequence"/>
</dbReference>
<evidence type="ECO:0000313" key="3">
    <source>
        <dbReference type="Proteomes" id="UP000838756"/>
    </source>
</evidence>
<organism evidence="2 3">
    <name type="scientific">Pararge aegeria aegeria</name>
    <dbReference type="NCBI Taxonomy" id="348720"/>
    <lineage>
        <taxon>Eukaryota</taxon>
        <taxon>Metazoa</taxon>
        <taxon>Ecdysozoa</taxon>
        <taxon>Arthropoda</taxon>
        <taxon>Hexapoda</taxon>
        <taxon>Insecta</taxon>
        <taxon>Pterygota</taxon>
        <taxon>Neoptera</taxon>
        <taxon>Endopterygota</taxon>
        <taxon>Lepidoptera</taxon>
        <taxon>Glossata</taxon>
        <taxon>Ditrysia</taxon>
        <taxon>Papilionoidea</taxon>
        <taxon>Nymphalidae</taxon>
        <taxon>Satyrinae</taxon>
        <taxon>Satyrini</taxon>
        <taxon>Parargina</taxon>
        <taxon>Pararge</taxon>
    </lineage>
</organism>
<keyword evidence="1" id="KW-0732">Signal</keyword>
<evidence type="ECO:0000256" key="1">
    <source>
        <dbReference type="SAM" id="SignalP"/>
    </source>
</evidence>
<evidence type="ECO:0000313" key="2">
    <source>
        <dbReference type="EMBL" id="CAH2236660.1"/>
    </source>
</evidence>
<reference evidence="2" key="1">
    <citation type="submission" date="2022-03" db="EMBL/GenBank/DDBJ databases">
        <authorList>
            <person name="Lindestad O."/>
        </authorList>
    </citation>
    <scope>NUCLEOTIDE SEQUENCE</scope>
</reference>
<feature type="chain" id="PRO_5035732119" evidence="1">
    <location>
        <begin position="18"/>
        <end position="80"/>
    </location>
</feature>
<keyword evidence="3" id="KW-1185">Reference proteome</keyword>
<gene>
    <name evidence="2" type="primary">jg16487</name>
    <name evidence="2" type="ORF">PAEG_LOCUS14013</name>
</gene>
<accession>A0A8S4RHN7</accession>
<dbReference type="AlphaFoldDB" id="A0A8S4RHN7"/>
<dbReference type="EMBL" id="CAKXAJ010025216">
    <property type="protein sequence ID" value="CAH2236660.1"/>
    <property type="molecule type" value="Genomic_DNA"/>
</dbReference>
<sequence length="80" mass="8788">MDLRVVLLVVGLAVVSSSSWDEDGDFMYPESKGMSWRFGCPPGYHEYNGICVVALIRGSFDGSKCPTGTVRVMGRCVEEH</sequence>
<name>A0A8S4RHN7_9NEOP</name>
<feature type="signal peptide" evidence="1">
    <location>
        <begin position="1"/>
        <end position="17"/>
    </location>
</feature>
<protein>
    <submittedName>
        <fullName evidence="2">Jg16487 protein</fullName>
    </submittedName>
</protein>